<feature type="compositionally biased region" description="Pro residues" evidence="1">
    <location>
        <begin position="19"/>
        <end position="28"/>
    </location>
</feature>
<protein>
    <submittedName>
        <fullName evidence="2">Uncharacterized protein</fullName>
    </submittedName>
</protein>
<proteinExistence type="predicted"/>
<evidence type="ECO:0000313" key="2">
    <source>
        <dbReference type="EMBL" id="CAB1457001.1"/>
    </source>
</evidence>
<evidence type="ECO:0000313" key="3">
    <source>
        <dbReference type="Proteomes" id="UP001153269"/>
    </source>
</evidence>
<dbReference type="AlphaFoldDB" id="A0A9N7VYW7"/>
<keyword evidence="3" id="KW-1185">Reference proteome</keyword>
<evidence type="ECO:0000256" key="1">
    <source>
        <dbReference type="SAM" id="MobiDB-lite"/>
    </source>
</evidence>
<name>A0A9N7VYW7_PLEPL</name>
<comment type="caution">
    <text evidence="2">The sequence shown here is derived from an EMBL/GenBank/DDBJ whole genome shotgun (WGS) entry which is preliminary data.</text>
</comment>
<reference evidence="2" key="1">
    <citation type="submission" date="2020-03" db="EMBL/GenBank/DDBJ databases">
        <authorList>
            <person name="Weist P."/>
        </authorList>
    </citation>
    <scope>NUCLEOTIDE SEQUENCE</scope>
</reference>
<dbReference type="Proteomes" id="UP001153269">
    <property type="component" value="Unassembled WGS sequence"/>
</dbReference>
<feature type="region of interest" description="Disordered" evidence="1">
    <location>
        <begin position="1"/>
        <end position="34"/>
    </location>
</feature>
<organism evidence="2 3">
    <name type="scientific">Pleuronectes platessa</name>
    <name type="common">European plaice</name>
    <dbReference type="NCBI Taxonomy" id="8262"/>
    <lineage>
        <taxon>Eukaryota</taxon>
        <taxon>Metazoa</taxon>
        <taxon>Chordata</taxon>
        <taxon>Craniata</taxon>
        <taxon>Vertebrata</taxon>
        <taxon>Euteleostomi</taxon>
        <taxon>Actinopterygii</taxon>
        <taxon>Neopterygii</taxon>
        <taxon>Teleostei</taxon>
        <taxon>Neoteleostei</taxon>
        <taxon>Acanthomorphata</taxon>
        <taxon>Carangaria</taxon>
        <taxon>Pleuronectiformes</taxon>
        <taxon>Pleuronectoidei</taxon>
        <taxon>Pleuronectidae</taxon>
        <taxon>Pleuronectes</taxon>
    </lineage>
</organism>
<accession>A0A9N7VYW7</accession>
<dbReference type="EMBL" id="CADEAL010004322">
    <property type="protein sequence ID" value="CAB1457001.1"/>
    <property type="molecule type" value="Genomic_DNA"/>
</dbReference>
<sequence>MEDLWRDFDSGPMDFRSVPVPPTTPSPPTTLSSLTSSSLVHVPVVMRSGWPAVSTRWPWESSPTDADNQSEAGGRLRRWNEWSNWSGRRAVCERACEPVIQS</sequence>
<gene>
    <name evidence="2" type="ORF">PLEPLA_LOCUS44804</name>
</gene>